<proteinExistence type="predicted"/>
<evidence type="ECO:0000256" key="1">
    <source>
        <dbReference type="SAM" id="MobiDB-lite"/>
    </source>
</evidence>
<sequence length="102" mass="11549">MTHTPQVLKGILNMETAPQRVAFNETESKSKSIRQKWARETGQRNSPPSYRGQGLMDRFSDVLVCWRESKRMEGKGHTCQGTGTEEREVRMTEAKCVGMVCG</sequence>
<protein>
    <submittedName>
        <fullName evidence="2">Uncharacterized protein</fullName>
    </submittedName>
</protein>
<reference evidence="2" key="1">
    <citation type="submission" date="2021-01" db="EMBL/GenBank/DDBJ databases">
        <authorList>
            <person name="Corre E."/>
            <person name="Pelletier E."/>
            <person name="Niang G."/>
            <person name="Scheremetjew M."/>
            <person name="Finn R."/>
            <person name="Kale V."/>
            <person name="Holt S."/>
            <person name="Cochrane G."/>
            <person name="Meng A."/>
            <person name="Brown T."/>
            <person name="Cohen L."/>
        </authorList>
    </citation>
    <scope>NUCLEOTIDE SEQUENCE</scope>
    <source>
        <strain evidence="2">NIES-381</strain>
    </source>
</reference>
<gene>
    <name evidence="2" type="ORF">EGYM00392_LOCUS29773</name>
</gene>
<evidence type="ECO:0000313" key="2">
    <source>
        <dbReference type="EMBL" id="CAD9018661.1"/>
    </source>
</evidence>
<accession>A0A7S1IPC4</accession>
<feature type="region of interest" description="Disordered" evidence="1">
    <location>
        <begin position="19"/>
        <end position="53"/>
    </location>
</feature>
<dbReference type="AlphaFoldDB" id="A0A7S1IPC4"/>
<dbReference type="EMBL" id="HBGA01079785">
    <property type="protein sequence ID" value="CAD9018661.1"/>
    <property type="molecule type" value="Transcribed_RNA"/>
</dbReference>
<organism evidence="2">
    <name type="scientific">Eutreptiella gymnastica</name>
    <dbReference type="NCBI Taxonomy" id="73025"/>
    <lineage>
        <taxon>Eukaryota</taxon>
        <taxon>Discoba</taxon>
        <taxon>Euglenozoa</taxon>
        <taxon>Euglenida</taxon>
        <taxon>Spirocuta</taxon>
        <taxon>Euglenophyceae</taxon>
        <taxon>Eutreptiales</taxon>
        <taxon>Eutreptiaceae</taxon>
        <taxon>Eutreptiella</taxon>
    </lineage>
</organism>
<name>A0A7S1IPC4_9EUGL</name>